<dbReference type="EMBL" id="JAJVDC020000004">
    <property type="protein sequence ID" value="KAL1637184.1"/>
    <property type="molecule type" value="Genomic_DNA"/>
</dbReference>
<dbReference type="Proteomes" id="UP001521116">
    <property type="component" value="Unassembled WGS sequence"/>
</dbReference>
<reference evidence="2 3" key="1">
    <citation type="submission" date="2024-02" db="EMBL/GenBank/DDBJ databases">
        <title>De novo assembly and annotation of 12 fungi associated with fruit tree decline syndrome in Ontario, Canada.</title>
        <authorList>
            <person name="Sulman M."/>
            <person name="Ellouze W."/>
            <person name="Ilyukhin E."/>
        </authorList>
    </citation>
    <scope>NUCLEOTIDE SEQUENCE [LARGE SCALE GENOMIC DNA]</scope>
    <source>
        <strain evidence="2 3">M1-105</strain>
    </source>
</reference>
<gene>
    <name evidence="2" type="ORF">SLS56_000843</name>
</gene>
<comment type="caution">
    <text evidence="2">The sequence shown here is derived from an EMBL/GenBank/DDBJ whole genome shotgun (WGS) entry which is preliminary data.</text>
</comment>
<accession>A0ABR3TD69</accession>
<evidence type="ECO:0000313" key="2">
    <source>
        <dbReference type="EMBL" id="KAL1637184.1"/>
    </source>
</evidence>
<organism evidence="2 3">
    <name type="scientific">Neofusicoccum ribis</name>
    <dbReference type="NCBI Taxonomy" id="45134"/>
    <lineage>
        <taxon>Eukaryota</taxon>
        <taxon>Fungi</taxon>
        <taxon>Dikarya</taxon>
        <taxon>Ascomycota</taxon>
        <taxon>Pezizomycotina</taxon>
        <taxon>Dothideomycetes</taxon>
        <taxon>Dothideomycetes incertae sedis</taxon>
        <taxon>Botryosphaeriales</taxon>
        <taxon>Botryosphaeriaceae</taxon>
        <taxon>Neofusicoccum</taxon>
    </lineage>
</organism>
<feature type="chain" id="PRO_5047364885" evidence="1">
    <location>
        <begin position="31"/>
        <end position="154"/>
    </location>
</feature>
<feature type="signal peptide" evidence="1">
    <location>
        <begin position="1"/>
        <end position="30"/>
    </location>
</feature>
<proteinExistence type="predicted"/>
<dbReference type="SUPFAM" id="SSF49695">
    <property type="entry name" value="gamma-Crystallin-like"/>
    <property type="match status" value="1"/>
</dbReference>
<evidence type="ECO:0000256" key="1">
    <source>
        <dbReference type="SAM" id="SignalP"/>
    </source>
</evidence>
<keyword evidence="1" id="KW-0732">Signal</keyword>
<keyword evidence="3" id="KW-1185">Reference proteome</keyword>
<dbReference type="Gene3D" id="2.60.20.10">
    <property type="entry name" value="Crystallins"/>
    <property type="match status" value="1"/>
</dbReference>
<protein>
    <submittedName>
        <fullName evidence="2">Uncharacterized protein</fullName>
    </submittedName>
</protein>
<dbReference type="InterPro" id="IPR011024">
    <property type="entry name" value="G_crystallin-like"/>
</dbReference>
<evidence type="ECO:0000313" key="3">
    <source>
        <dbReference type="Proteomes" id="UP001521116"/>
    </source>
</evidence>
<sequence length="154" mass="16691">MVAPEHPTITMHFPTLTTATTLLLATLALSAPATTPFATETNITTTHSARALPIAETLAKRATYNNVRYCQYGNGGGACLTQAFKHAVCYNFSPWWNDRVSSLYPAPNTRCRLHESGDCRGRNVGVGPNRAAVDLKWSGLDDRASSIDCWSSMG</sequence>
<name>A0ABR3TD69_9PEZI</name>